<keyword evidence="1" id="KW-0472">Membrane</keyword>
<dbReference type="Proteomes" id="UP000218965">
    <property type="component" value="Chromosome"/>
</dbReference>
<dbReference type="OrthoDB" id="5096242at2"/>
<evidence type="ECO:0000313" key="2">
    <source>
        <dbReference type="EMBL" id="BAU32759.1"/>
    </source>
</evidence>
<feature type="transmembrane region" description="Helical" evidence="1">
    <location>
        <begin position="75"/>
        <end position="95"/>
    </location>
</feature>
<organism evidence="2 3">
    <name type="scientific">Microcella alkaliphila</name>
    <dbReference type="NCBI Taxonomy" id="279828"/>
    <lineage>
        <taxon>Bacteria</taxon>
        <taxon>Bacillati</taxon>
        <taxon>Actinomycetota</taxon>
        <taxon>Actinomycetes</taxon>
        <taxon>Micrococcales</taxon>
        <taxon>Microbacteriaceae</taxon>
        <taxon>Microcella</taxon>
    </lineage>
</organism>
<dbReference type="KEGG" id="malk:MalAC0309_1912"/>
<dbReference type="RefSeq" id="WP_096422171.1">
    <property type="nucleotide sequence ID" value="NZ_AP017315.1"/>
</dbReference>
<reference evidence="3" key="1">
    <citation type="submission" date="2015-12" db="EMBL/GenBank/DDBJ databases">
        <authorList>
            <person name="Shamseldin A."/>
            <person name="Moawad H."/>
            <person name="Abd El-Rahim W.M."/>
            <person name="Sadowsky M.J."/>
        </authorList>
    </citation>
    <scope>NUCLEOTIDE SEQUENCE [LARGE SCALE GENOMIC DNA]</scope>
    <source>
        <strain evidence="3">JAM AC0309</strain>
    </source>
</reference>
<dbReference type="AlphaFoldDB" id="A0A0U4WYM1"/>
<proteinExistence type="predicted"/>
<accession>A0A0U4WYM1</accession>
<evidence type="ECO:0000313" key="3">
    <source>
        <dbReference type="Proteomes" id="UP000218965"/>
    </source>
</evidence>
<feature type="transmembrane region" description="Helical" evidence="1">
    <location>
        <begin position="280"/>
        <end position="301"/>
    </location>
</feature>
<protein>
    <submittedName>
        <fullName evidence="2">Iron-regulated transporter</fullName>
    </submittedName>
</protein>
<feature type="transmembrane region" description="Helical" evidence="1">
    <location>
        <begin position="313"/>
        <end position="334"/>
    </location>
</feature>
<sequence length="469" mass="50047">MSSLSARAAFGGAWSTHWTIWAGLYPVTLPFVVYRDQALRPDSVWWSVGSATVQHIAVGLVVVGVGAILRRRRSILPVGVVATLWILACVVRAAVAYAVTAVGYAEQSSLIIDTLIWLGISALWVPVTVFAVAQLDQRRLLLAARDITTDALLSERAEGEETSQQLQARLLATVTAQLTPVLADLQASLNAARRRITGSTAAELSMRISRVHDETAELVEGEDTPDPSPALLERAERVTFRRAFEITTVPPARMAALVTLATLVGVIPDTVRIYEPIVPLQVALAVTASGILLAALPALFAERASRGKRMTHLRATVILQAVAVAAAAVILAVIPPSVWSSAQWPVVPLTLLALALAHTLYSVAFIVADANADDSAALRAASAELDAVRGQRAERSRLARERMAQLMHGPIQGRLAACVMALNFHAEMVNSDPARAEATLDAVLEHLQAVTGELQRLGAEAGLGDVRHP</sequence>
<evidence type="ECO:0000256" key="1">
    <source>
        <dbReference type="SAM" id="Phobius"/>
    </source>
</evidence>
<gene>
    <name evidence="2" type="ORF">MalAC0309_1912</name>
</gene>
<reference evidence="2 3" key="2">
    <citation type="submission" date="2016-01" db="EMBL/GenBank/DDBJ databases">
        <title>Microcella alkaliphila JAM AC0309 whole genome shotgun sequence.</title>
        <authorList>
            <person name="Kurata A."/>
            <person name="Hirose Y."/>
            <person name="Kishimoto N."/>
            <person name="Kobayashi T."/>
        </authorList>
    </citation>
    <scope>NUCLEOTIDE SEQUENCE [LARGE SCALE GENOMIC DNA]</scope>
    <source>
        <strain evidence="2 3">JAM AC0309</strain>
    </source>
</reference>
<feature type="transmembrane region" description="Helical" evidence="1">
    <location>
        <begin position="251"/>
        <end position="268"/>
    </location>
</feature>
<keyword evidence="1" id="KW-1133">Transmembrane helix</keyword>
<feature type="transmembrane region" description="Helical" evidence="1">
    <location>
        <begin position="115"/>
        <end position="135"/>
    </location>
</feature>
<feature type="transmembrane region" description="Helical" evidence="1">
    <location>
        <begin position="12"/>
        <end position="33"/>
    </location>
</feature>
<name>A0A0U4WYM1_9MICO</name>
<dbReference type="EMBL" id="AP017315">
    <property type="protein sequence ID" value="BAU32759.1"/>
    <property type="molecule type" value="Genomic_DNA"/>
</dbReference>
<feature type="transmembrane region" description="Helical" evidence="1">
    <location>
        <begin position="45"/>
        <end position="68"/>
    </location>
</feature>
<feature type="transmembrane region" description="Helical" evidence="1">
    <location>
        <begin position="346"/>
        <end position="368"/>
    </location>
</feature>
<keyword evidence="1" id="KW-0812">Transmembrane</keyword>